<organism evidence="22 23">
    <name type="scientific">Symbiochloris irregularis</name>
    <dbReference type="NCBI Taxonomy" id="706552"/>
    <lineage>
        <taxon>Eukaryota</taxon>
        <taxon>Viridiplantae</taxon>
        <taxon>Chlorophyta</taxon>
        <taxon>core chlorophytes</taxon>
        <taxon>Trebouxiophyceae</taxon>
        <taxon>Trebouxiales</taxon>
        <taxon>Trebouxiaceae</taxon>
        <taxon>Symbiochloris</taxon>
    </lineage>
</organism>
<keyword evidence="3" id="KW-0540">Nuclease</keyword>
<dbReference type="Gene3D" id="3.40.50.300">
    <property type="entry name" value="P-loop containing nucleotide triphosphate hydrolases"/>
    <property type="match status" value="2"/>
</dbReference>
<dbReference type="Pfam" id="PF00271">
    <property type="entry name" value="Helicase_C"/>
    <property type="match status" value="1"/>
</dbReference>
<dbReference type="SUPFAM" id="SSF101690">
    <property type="entry name" value="PAZ domain"/>
    <property type="match status" value="1"/>
</dbReference>
<dbReference type="InterPro" id="IPR038248">
    <property type="entry name" value="Dicer_dimer_sf"/>
</dbReference>
<dbReference type="PROSITE" id="PS51327">
    <property type="entry name" value="DICER_DSRBF"/>
    <property type="match status" value="1"/>
</dbReference>
<keyword evidence="11" id="KW-0460">Magnesium</keyword>
<dbReference type="SUPFAM" id="SSF69065">
    <property type="entry name" value="RNase III domain-like"/>
    <property type="match status" value="2"/>
</dbReference>
<dbReference type="Gene3D" id="1.10.1520.10">
    <property type="entry name" value="Ribonuclease III domain"/>
    <property type="match status" value="2"/>
</dbReference>
<evidence type="ECO:0000256" key="10">
    <source>
        <dbReference type="ARBA" id="ARBA00022840"/>
    </source>
</evidence>
<evidence type="ECO:0000313" key="23">
    <source>
        <dbReference type="Proteomes" id="UP001465755"/>
    </source>
</evidence>
<feature type="region of interest" description="Disordered" evidence="15">
    <location>
        <begin position="1043"/>
        <end position="1064"/>
    </location>
</feature>
<evidence type="ECO:0000256" key="9">
    <source>
        <dbReference type="ARBA" id="ARBA00022806"/>
    </source>
</evidence>
<dbReference type="Gene3D" id="1.10.510.10">
    <property type="entry name" value="Transferase(Phosphotransferase) domain 1"/>
    <property type="match status" value="1"/>
</dbReference>
<evidence type="ECO:0000256" key="15">
    <source>
        <dbReference type="SAM" id="MobiDB-lite"/>
    </source>
</evidence>
<dbReference type="PANTHER" id="PTHR14950:SF37">
    <property type="entry name" value="ENDORIBONUCLEASE DICER"/>
    <property type="match status" value="1"/>
</dbReference>
<dbReference type="SUPFAM" id="SSF52540">
    <property type="entry name" value="P-loop containing nucleoside triphosphate hydrolases"/>
    <property type="match status" value="1"/>
</dbReference>
<evidence type="ECO:0008006" key="24">
    <source>
        <dbReference type="Google" id="ProtNLM"/>
    </source>
</evidence>
<evidence type="ECO:0000259" key="20">
    <source>
        <dbReference type="PROSITE" id="PS51194"/>
    </source>
</evidence>
<dbReference type="Proteomes" id="UP001465755">
    <property type="component" value="Unassembled WGS sequence"/>
</dbReference>
<dbReference type="GO" id="GO:0005524">
    <property type="term" value="F:ATP binding"/>
    <property type="evidence" value="ECO:0007669"/>
    <property type="project" value="UniProtKB-KW"/>
</dbReference>
<dbReference type="SMART" id="SM00535">
    <property type="entry name" value="RIBOc"/>
    <property type="match status" value="2"/>
</dbReference>
<reference evidence="22 23" key="1">
    <citation type="journal article" date="2024" name="Nat. Commun.">
        <title>Phylogenomics reveals the evolutionary origins of lichenization in chlorophyte algae.</title>
        <authorList>
            <person name="Puginier C."/>
            <person name="Libourel C."/>
            <person name="Otte J."/>
            <person name="Skaloud P."/>
            <person name="Haon M."/>
            <person name="Grisel S."/>
            <person name="Petersen M."/>
            <person name="Berrin J.G."/>
            <person name="Delaux P.M."/>
            <person name="Dal Grande F."/>
            <person name="Keller J."/>
        </authorList>
    </citation>
    <scope>NUCLEOTIDE SEQUENCE [LARGE SCALE GENOMIC DNA]</scope>
    <source>
        <strain evidence="22 23">SAG 2036</strain>
    </source>
</reference>
<feature type="domain" description="Protein kinase" evidence="16">
    <location>
        <begin position="1"/>
        <end position="264"/>
    </location>
</feature>
<keyword evidence="4" id="KW-0479">Metal-binding</keyword>
<dbReference type="EMBL" id="JALJOQ010000123">
    <property type="protein sequence ID" value="KAK9795892.1"/>
    <property type="molecule type" value="Genomic_DNA"/>
</dbReference>
<dbReference type="GO" id="GO:0004672">
    <property type="term" value="F:protein kinase activity"/>
    <property type="evidence" value="ECO:0007669"/>
    <property type="project" value="InterPro"/>
</dbReference>
<keyword evidence="8" id="KW-0378">Hydrolase</keyword>
<evidence type="ECO:0000256" key="6">
    <source>
        <dbReference type="ARBA" id="ARBA00022741"/>
    </source>
</evidence>
<dbReference type="PROSITE" id="PS00517">
    <property type="entry name" value="RNASE_3_1"/>
    <property type="match status" value="1"/>
</dbReference>
<evidence type="ECO:0000259" key="21">
    <source>
        <dbReference type="PROSITE" id="PS51327"/>
    </source>
</evidence>
<keyword evidence="12" id="KW-0464">Manganese</keyword>
<dbReference type="Pfam" id="PF03368">
    <property type="entry name" value="Dicer_dimer"/>
    <property type="match status" value="1"/>
</dbReference>
<evidence type="ECO:0000256" key="1">
    <source>
        <dbReference type="ARBA" id="ARBA00001936"/>
    </source>
</evidence>
<feature type="domain" description="Helicase ATP-binding" evidence="19">
    <location>
        <begin position="218"/>
        <end position="396"/>
    </location>
</feature>
<sequence length="1682" mass="183074">MWPALLLDNAEGHSALLSLVAAAPEDVGFQLPPLDVPDADAYQIVGYLGQGRVCDVSAKLWASEWHVPRPVIVTTPVITPLSQGPLEPHIMQGLVAALQGLHNLHIVHGDVEPKHFGEDAEGRANLIDLDCARKMSAVEDSLTSYHAFRGTLGYADDEIHDLIIAAQKAGSSSQQRLAAALLYAEPDSAQGDCWALPTSLSMASTLPSLVPRAYQTELYEEALGGNIIAYMDTGTGKTLISVLLIKATIAKLPPNAKASKVIFLVPTVGLVSQQGMVLQQQTPFNIGKFHGSMGTDLWKHADWQAQMAKFDCMVMTYQVFLNALTSAFVQMTSIALLVVDECHHCKKLSPLNQIFKNFYHTVQPITDRPHVFGMTASPLDQKTRKNDIKAQAFIKELEGNMGCKVVTVADRNTVTDSVPLPTESLLPYPSALLHVETVEAVGKLDRVAEILRVEAVRVQRQTDLSRLKRAGLQAEANGRLIIDEEKSNTESLTMARAVTSVSHILCSLGPYCAALALAAVMGPRAKTFAGQLQAFAEDMQLEFYPSGGRQMSPEDGDQDASELAAQELSDAEEGLVICTQLKMAVEVVMELMNPYVENPEPLEPSPSSDWLGWEKEGMQGTKWCGIIFAERKMTVYVLQKLLAAIPSLSFLRTGALMGAGGRLSAMAPTAKANEGILMQLKEGDLDLVVATAMAEEGLDIIQCQMVLRFDLPKRAVEFIQSRGRARAQDSRLFLMVESGNAQELTLIDECRRAEHIMRTEAGTRVDDMVEDLEDQEEPVPAHPPGLEPLGEHYMVPATGAFLTLADAKSRLFHFCAKLPSDKYSQHAMRPRFSTERIDNPPGFQSLVLLPSNCPVRQVQGNHHTTKSAAQASACLQALGQLHEEGALTDHLVPDCQRGISGQSEEDLVEEDSTGTPRSDPLPAAASLQMRTPAALLHPGMQQASSHTMQVYVLVWCDGSQPRLEGDFGLGIDLPSLALLSPAVLPPLPPVPPPQDTTGKHSKAPLVNLEHVGEMQVTCDEMLVLQRSHRNLVRYSAHPRAAFEAPDNASPISCPRSPSSEEEPEDSIFSGLWAVPVKPASGEQQSVDPSSSVCPELDWAVIDQAATGPVPIDWRESDHEAINERLAGAVILSCYGNRLLYRFRRMRPDLCPDDTLEGFNAMDGRILSYTAYYEERYGITGLDAKQPLMEVTHYDRKLSAPSEPVQLLPEICVVMPATHALLLYSRVLVPRVLWWVCSCLTALELQQQLRTLQSCSLQQVIEALMPNRCQEFMSLERLEILGDAVLKFHASWHLYSANARAHEGQLTAWRHAIVSNESLVRMACSMDDQGGLQPFINHPCSSLDFSHGRPEGMIGNLRIKVVADCLEALIGAAHEGGGPDAALALLQEMSIIPEEASLLCPAPSPKNGKCSFMLRQLQEKIGYKFNSLPLADEAVTHCSSTDAGVPCYQRLEYLGDAVLDFMLTRHFVAIHKGCGPGVLHDLRSDDEAHENGDAANGVAANGDEATEATEALTAQRKAEAQRRVIDAAVNDISFGREGMEPPPKALGDMVEAIIGAVFIDSAGDLNATWQVVSHLFGLLPTPQTVTLHPVRQLGEFAAKRGQQLMFQIEALKHRPGTPCPTGRPENGPSLTMCTCVAVNAMIGGVAVGRCECARSRRAGKLAAADAALQSWNTPDSLPTRRFI</sequence>
<dbReference type="GO" id="GO:0003723">
    <property type="term" value="F:RNA binding"/>
    <property type="evidence" value="ECO:0007669"/>
    <property type="project" value="UniProtKB-UniRule"/>
</dbReference>
<dbReference type="PROSITE" id="PS50821">
    <property type="entry name" value="PAZ"/>
    <property type="match status" value="1"/>
</dbReference>
<dbReference type="GO" id="GO:0004386">
    <property type="term" value="F:helicase activity"/>
    <property type="evidence" value="ECO:0007669"/>
    <property type="project" value="UniProtKB-KW"/>
</dbReference>
<feature type="domain" description="PAZ" evidence="18">
    <location>
        <begin position="1094"/>
        <end position="1215"/>
    </location>
</feature>
<keyword evidence="9" id="KW-0347">Helicase</keyword>
<evidence type="ECO:0000256" key="11">
    <source>
        <dbReference type="ARBA" id="ARBA00022842"/>
    </source>
</evidence>
<dbReference type="PANTHER" id="PTHR14950">
    <property type="entry name" value="DICER-RELATED"/>
    <property type="match status" value="1"/>
</dbReference>
<dbReference type="SUPFAM" id="SSF56112">
    <property type="entry name" value="Protein kinase-like (PK-like)"/>
    <property type="match status" value="1"/>
</dbReference>
<name>A0AAW1NV96_9CHLO</name>
<dbReference type="InterPro" id="IPR005034">
    <property type="entry name" value="Dicer_dimerisation"/>
</dbReference>
<keyword evidence="14" id="KW-0694">RNA-binding</keyword>
<dbReference type="GO" id="GO:0046872">
    <property type="term" value="F:metal ion binding"/>
    <property type="evidence" value="ECO:0007669"/>
    <property type="project" value="UniProtKB-KW"/>
</dbReference>
<evidence type="ECO:0000259" key="16">
    <source>
        <dbReference type="PROSITE" id="PS50011"/>
    </source>
</evidence>
<comment type="cofactor">
    <cofactor evidence="2">
        <name>Mg(2+)</name>
        <dbReference type="ChEBI" id="CHEBI:18420"/>
    </cofactor>
</comment>
<dbReference type="InterPro" id="IPR036389">
    <property type="entry name" value="RNase_III_sf"/>
</dbReference>
<dbReference type="InterPro" id="IPR014001">
    <property type="entry name" value="Helicase_ATP-bd"/>
</dbReference>
<evidence type="ECO:0000256" key="5">
    <source>
        <dbReference type="ARBA" id="ARBA00022737"/>
    </source>
</evidence>
<comment type="cofactor">
    <cofactor evidence="1">
        <name>Mn(2+)</name>
        <dbReference type="ChEBI" id="CHEBI:29035"/>
    </cofactor>
</comment>
<dbReference type="InterPro" id="IPR011545">
    <property type="entry name" value="DEAD/DEAH_box_helicase_dom"/>
</dbReference>
<protein>
    <recommendedName>
        <fullName evidence="24">Dicer-like protein 1</fullName>
    </recommendedName>
</protein>
<dbReference type="SMART" id="SM00487">
    <property type="entry name" value="DEXDc"/>
    <property type="match status" value="1"/>
</dbReference>
<dbReference type="InterPro" id="IPR027417">
    <property type="entry name" value="P-loop_NTPase"/>
</dbReference>
<dbReference type="InterPro" id="IPR000999">
    <property type="entry name" value="RNase_III_dom"/>
</dbReference>
<evidence type="ECO:0000256" key="4">
    <source>
        <dbReference type="ARBA" id="ARBA00022723"/>
    </source>
</evidence>
<evidence type="ECO:0000256" key="8">
    <source>
        <dbReference type="ARBA" id="ARBA00022801"/>
    </source>
</evidence>
<dbReference type="Gene3D" id="2.170.260.10">
    <property type="entry name" value="paz domain"/>
    <property type="match status" value="1"/>
</dbReference>
<dbReference type="InterPro" id="IPR003100">
    <property type="entry name" value="PAZ_dom"/>
</dbReference>
<evidence type="ECO:0000256" key="3">
    <source>
        <dbReference type="ARBA" id="ARBA00022722"/>
    </source>
</evidence>
<feature type="domain" description="RNase III" evidence="17">
    <location>
        <begin position="1241"/>
        <end position="1377"/>
    </location>
</feature>
<evidence type="ECO:0000313" key="22">
    <source>
        <dbReference type="EMBL" id="KAK9795892.1"/>
    </source>
</evidence>
<dbReference type="GO" id="GO:0006396">
    <property type="term" value="P:RNA processing"/>
    <property type="evidence" value="ECO:0007669"/>
    <property type="project" value="InterPro"/>
</dbReference>
<dbReference type="PROSITE" id="PS50142">
    <property type="entry name" value="RNASE_3_2"/>
    <property type="match status" value="2"/>
</dbReference>
<dbReference type="Pfam" id="PF02170">
    <property type="entry name" value="PAZ"/>
    <property type="match status" value="1"/>
</dbReference>
<comment type="caution">
    <text evidence="22">The sequence shown here is derived from an EMBL/GenBank/DDBJ whole genome shotgun (WGS) entry which is preliminary data.</text>
</comment>
<feature type="region of interest" description="Disordered" evidence="15">
    <location>
        <begin position="895"/>
        <end position="923"/>
    </location>
</feature>
<keyword evidence="23" id="KW-1185">Reference proteome</keyword>
<evidence type="ECO:0000256" key="12">
    <source>
        <dbReference type="ARBA" id="ARBA00023211"/>
    </source>
</evidence>
<feature type="domain" description="RNase III" evidence="17">
    <location>
        <begin position="1413"/>
        <end position="1561"/>
    </location>
</feature>
<feature type="compositionally biased region" description="Acidic residues" evidence="15">
    <location>
        <begin position="903"/>
        <end position="912"/>
    </location>
</feature>
<evidence type="ECO:0000256" key="2">
    <source>
        <dbReference type="ARBA" id="ARBA00001946"/>
    </source>
</evidence>
<dbReference type="CDD" id="cd18034">
    <property type="entry name" value="DEXHc_dicer"/>
    <property type="match status" value="1"/>
</dbReference>
<dbReference type="InterPro" id="IPR036085">
    <property type="entry name" value="PAZ_dom_sf"/>
</dbReference>
<dbReference type="GO" id="GO:0004525">
    <property type="term" value="F:ribonuclease III activity"/>
    <property type="evidence" value="ECO:0007669"/>
    <property type="project" value="InterPro"/>
</dbReference>
<dbReference type="InterPro" id="IPR011009">
    <property type="entry name" value="Kinase-like_dom_sf"/>
</dbReference>
<dbReference type="PROSITE" id="PS50011">
    <property type="entry name" value="PROTEIN_KINASE_DOM"/>
    <property type="match status" value="1"/>
</dbReference>
<dbReference type="SMART" id="SM00490">
    <property type="entry name" value="HELICc"/>
    <property type="match status" value="1"/>
</dbReference>
<dbReference type="Gene3D" id="3.30.160.380">
    <property type="entry name" value="Dicer dimerisation domain"/>
    <property type="match status" value="1"/>
</dbReference>
<dbReference type="InterPro" id="IPR000719">
    <property type="entry name" value="Prot_kinase_dom"/>
</dbReference>
<dbReference type="PROSITE" id="PS51192">
    <property type="entry name" value="HELICASE_ATP_BIND_1"/>
    <property type="match status" value="1"/>
</dbReference>
<gene>
    <name evidence="22" type="ORF">WJX73_009969</name>
</gene>
<evidence type="ECO:0000259" key="18">
    <source>
        <dbReference type="PROSITE" id="PS50821"/>
    </source>
</evidence>
<evidence type="ECO:0000256" key="14">
    <source>
        <dbReference type="PROSITE-ProRule" id="PRU00657"/>
    </source>
</evidence>
<evidence type="ECO:0000259" key="17">
    <source>
        <dbReference type="PROSITE" id="PS50142"/>
    </source>
</evidence>
<keyword evidence="5" id="KW-0677">Repeat</keyword>
<dbReference type="CDD" id="cd00593">
    <property type="entry name" value="RIBOc"/>
    <property type="match status" value="2"/>
</dbReference>
<evidence type="ECO:0000259" key="19">
    <source>
        <dbReference type="PROSITE" id="PS51192"/>
    </source>
</evidence>
<feature type="domain" description="Helicase C-terminal" evidence="20">
    <location>
        <begin position="616"/>
        <end position="773"/>
    </location>
</feature>
<keyword evidence="10" id="KW-0067">ATP-binding</keyword>
<dbReference type="PROSITE" id="PS51194">
    <property type="entry name" value="HELICASE_CTER"/>
    <property type="match status" value="1"/>
</dbReference>
<evidence type="ECO:0000256" key="13">
    <source>
        <dbReference type="ARBA" id="ARBA00035116"/>
    </source>
</evidence>
<proteinExistence type="inferred from homology"/>
<dbReference type="SMART" id="SM00949">
    <property type="entry name" value="PAZ"/>
    <property type="match status" value="1"/>
</dbReference>
<comment type="similarity">
    <text evidence="13 14">Belongs to the helicase family. Dicer subfamily.</text>
</comment>
<dbReference type="InterPro" id="IPR001650">
    <property type="entry name" value="Helicase_C-like"/>
</dbReference>
<dbReference type="Pfam" id="PF00270">
    <property type="entry name" value="DEAD"/>
    <property type="match status" value="1"/>
</dbReference>
<evidence type="ECO:0000256" key="7">
    <source>
        <dbReference type="ARBA" id="ARBA00022759"/>
    </source>
</evidence>
<keyword evidence="7" id="KW-0255">Endonuclease</keyword>
<feature type="domain" description="Dicer dsRNA-binding fold" evidence="21">
    <location>
        <begin position="807"/>
        <end position="901"/>
    </location>
</feature>
<accession>A0AAW1NV96</accession>
<dbReference type="Pfam" id="PF00636">
    <property type="entry name" value="Ribonuclease_3"/>
    <property type="match status" value="2"/>
</dbReference>
<keyword evidence="6" id="KW-0547">Nucleotide-binding</keyword>